<evidence type="ECO:0000313" key="2">
    <source>
        <dbReference type="Proteomes" id="UP000019471"/>
    </source>
</evidence>
<gene>
    <name evidence="1" type="ORF">A1O5_11635</name>
</gene>
<reference evidence="1 2" key="1">
    <citation type="submission" date="2013-03" db="EMBL/GenBank/DDBJ databases">
        <title>The Genome Sequence of Cladophialophora psammophila CBS 110553.</title>
        <authorList>
            <consortium name="The Broad Institute Genomics Platform"/>
            <person name="Cuomo C."/>
            <person name="de Hoog S."/>
            <person name="Gorbushina A."/>
            <person name="Walker B."/>
            <person name="Young S.K."/>
            <person name="Zeng Q."/>
            <person name="Gargeya S."/>
            <person name="Fitzgerald M."/>
            <person name="Haas B."/>
            <person name="Abouelleil A."/>
            <person name="Allen A.W."/>
            <person name="Alvarado L."/>
            <person name="Arachchi H.M."/>
            <person name="Berlin A.M."/>
            <person name="Chapman S.B."/>
            <person name="Gainer-Dewar J."/>
            <person name="Goldberg J."/>
            <person name="Griggs A."/>
            <person name="Gujja S."/>
            <person name="Hansen M."/>
            <person name="Howarth C."/>
            <person name="Imamovic A."/>
            <person name="Ireland A."/>
            <person name="Larimer J."/>
            <person name="McCowan C."/>
            <person name="Murphy C."/>
            <person name="Pearson M."/>
            <person name="Poon T.W."/>
            <person name="Priest M."/>
            <person name="Roberts A."/>
            <person name="Saif S."/>
            <person name="Shea T."/>
            <person name="Sisk P."/>
            <person name="Sykes S."/>
            <person name="Wortman J."/>
            <person name="Nusbaum C."/>
            <person name="Birren B."/>
        </authorList>
    </citation>
    <scope>NUCLEOTIDE SEQUENCE [LARGE SCALE GENOMIC DNA]</scope>
    <source>
        <strain evidence="1 2">CBS 110553</strain>
    </source>
</reference>
<keyword evidence="2" id="KW-1185">Reference proteome</keyword>
<sequence>MSPAHYRNGILSNSRILVRHVKPPYDIQFQVNAIFSRRISKEAGTEISRIAKGKSNQFTAIAKANRRQDDCVEVVITALDTLDKEKIFAFVGKADWTGNLKANPPQLFGKQQKGGWSASSADYVEQVCMFSVGPIYGFIVDRY</sequence>
<dbReference type="OrthoDB" id="4120862at2759"/>
<dbReference type="RefSeq" id="XP_007750397.1">
    <property type="nucleotide sequence ID" value="XM_007752207.1"/>
</dbReference>
<comment type="caution">
    <text evidence="1">The sequence shown here is derived from an EMBL/GenBank/DDBJ whole genome shotgun (WGS) entry which is preliminary data.</text>
</comment>
<proteinExistence type="predicted"/>
<dbReference type="Proteomes" id="UP000019471">
    <property type="component" value="Unassembled WGS sequence"/>
</dbReference>
<dbReference type="EMBL" id="AMGX01000027">
    <property type="protein sequence ID" value="EXJ63314.1"/>
    <property type="molecule type" value="Genomic_DNA"/>
</dbReference>
<dbReference type="HOGENOM" id="CLU_1805986_0_0_1"/>
<protein>
    <submittedName>
        <fullName evidence="1">Uncharacterized protein</fullName>
    </submittedName>
</protein>
<dbReference type="GeneID" id="19196324"/>
<dbReference type="AlphaFoldDB" id="W9WYJ2"/>
<accession>W9WYJ2</accession>
<evidence type="ECO:0000313" key="1">
    <source>
        <dbReference type="EMBL" id="EXJ63314.1"/>
    </source>
</evidence>
<name>W9WYJ2_9EURO</name>
<organism evidence="1 2">
    <name type="scientific">Cladophialophora psammophila CBS 110553</name>
    <dbReference type="NCBI Taxonomy" id="1182543"/>
    <lineage>
        <taxon>Eukaryota</taxon>
        <taxon>Fungi</taxon>
        <taxon>Dikarya</taxon>
        <taxon>Ascomycota</taxon>
        <taxon>Pezizomycotina</taxon>
        <taxon>Eurotiomycetes</taxon>
        <taxon>Chaetothyriomycetidae</taxon>
        <taxon>Chaetothyriales</taxon>
        <taxon>Herpotrichiellaceae</taxon>
        <taxon>Cladophialophora</taxon>
    </lineage>
</organism>